<sequence length="377" mass="39102">MTIKAIAAAAFGLGLALAPLTGASPARAEDITIGFTAALSGDFAAFGLNMRKGLDLALKELNAKGGPAYAIDAVDDRGEAREGVLIAQRFCSDSKIDVVMGYSFSSIALAAVPVFDQCKLPVLASAVTSPALSNASPYFRRNVLTDAVQGEMMGTYAAKTLGLKNIYVLNQQDDYGIGVAKAFSAAAGKDGAKIAGSESYMLGTKDFRTLLTKVRAAQPDAIFIGGFYTEAAKIAEQARGLGIKAQLLSTDGALNVELMKLGRSAVEGMIVYGMFDPSVATPATEAFLKAYQAAYNEAPSAWAALGYDAGMTLGAAVELAGKGGKVDRESLNAAFGKLKDVPGVTGPTTFLPSGDRNGALYFLTVKDGKFTLAPKQP</sequence>
<keyword evidence="2" id="KW-0813">Transport</keyword>
<evidence type="ECO:0000256" key="3">
    <source>
        <dbReference type="ARBA" id="ARBA00022729"/>
    </source>
</evidence>
<evidence type="ECO:0000313" key="8">
    <source>
        <dbReference type="Proteomes" id="UP001203284"/>
    </source>
</evidence>
<dbReference type="Gene3D" id="3.40.50.2300">
    <property type="match status" value="2"/>
</dbReference>
<evidence type="ECO:0000256" key="4">
    <source>
        <dbReference type="ARBA" id="ARBA00022970"/>
    </source>
</evidence>
<evidence type="ECO:0000256" key="1">
    <source>
        <dbReference type="ARBA" id="ARBA00010062"/>
    </source>
</evidence>
<dbReference type="InterPro" id="IPR028081">
    <property type="entry name" value="Leu-bd"/>
</dbReference>
<reference evidence="7 8" key="1">
    <citation type="submission" date="2022-04" db="EMBL/GenBank/DDBJ databases">
        <authorList>
            <person name="Grouzdev D.S."/>
            <person name="Pantiukh K.S."/>
            <person name="Krutkina M.S."/>
        </authorList>
    </citation>
    <scope>NUCLEOTIDE SEQUENCE [LARGE SCALE GENOMIC DNA]</scope>
    <source>
        <strain evidence="7 8">6x-1</strain>
    </source>
</reference>
<gene>
    <name evidence="7" type="ORF">MWN34_02890</name>
</gene>
<name>A0ABT0D7C9_9HYPH</name>
<dbReference type="InterPro" id="IPR000709">
    <property type="entry name" value="Leu_Ile_Val-bd"/>
</dbReference>
<evidence type="ECO:0000256" key="2">
    <source>
        <dbReference type="ARBA" id="ARBA00022448"/>
    </source>
</evidence>
<dbReference type="EMBL" id="JALKCH010000002">
    <property type="protein sequence ID" value="MCK0195849.1"/>
    <property type="molecule type" value="Genomic_DNA"/>
</dbReference>
<protein>
    <submittedName>
        <fullName evidence="7">ABC transporter substrate-binding protein</fullName>
    </submittedName>
</protein>
<dbReference type="PANTHER" id="PTHR47151:SF2">
    <property type="entry name" value="AMINO ACID BINDING PROTEIN"/>
    <property type="match status" value="1"/>
</dbReference>
<evidence type="ECO:0000256" key="5">
    <source>
        <dbReference type="SAM" id="SignalP"/>
    </source>
</evidence>
<comment type="similarity">
    <text evidence="1">Belongs to the leucine-binding protein family.</text>
</comment>
<dbReference type="RefSeq" id="WP_247026290.1">
    <property type="nucleotide sequence ID" value="NZ_JALKCH010000002.1"/>
</dbReference>
<dbReference type="InterPro" id="IPR028082">
    <property type="entry name" value="Peripla_BP_I"/>
</dbReference>
<dbReference type="SUPFAM" id="SSF53822">
    <property type="entry name" value="Periplasmic binding protein-like I"/>
    <property type="match status" value="1"/>
</dbReference>
<accession>A0ABT0D7C9</accession>
<feature type="chain" id="PRO_5046545918" evidence="5">
    <location>
        <begin position="29"/>
        <end position="377"/>
    </location>
</feature>
<dbReference type="PANTHER" id="PTHR47151">
    <property type="entry name" value="LEU/ILE/VAL-BINDING ABC TRANSPORTER SUBUNIT"/>
    <property type="match status" value="1"/>
</dbReference>
<dbReference type="Pfam" id="PF13458">
    <property type="entry name" value="Peripla_BP_6"/>
    <property type="match status" value="1"/>
</dbReference>
<proteinExistence type="inferred from homology"/>
<evidence type="ECO:0000313" key="7">
    <source>
        <dbReference type="EMBL" id="MCK0195849.1"/>
    </source>
</evidence>
<feature type="domain" description="Leucine-binding protein" evidence="6">
    <location>
        <begin position="31"/>
        <end position="368"/>
    </location>
</feature>
<keyword evidence="8" id="KW-1185">Reference proteome</keyword>
<feature type="signal peptide" evidence="5">
    <location>
        <begin position="1"/>
        <end position="28"/>
    </location>
</feature>
<evidence type="ECO:0000259" key="6">
    <source>
        <dbReference type="Pfam" id="PF13458"/>
    </source>
</evidence>
<comment type="caution">
    <text evidence="7">The sequence shown here is derived from an EMBL/GenBank/DDBJ whole genome shotgun (WGS) entry which is preliminary data.</text>
</comment>
<organism evidence="7 8">
    <name type="scientific">Ancylobacter crimeensis</name>
    <dbReference type="NCBI Taxonomy" id="2579147"/>
    <lineage>
        <taxon>Bacteria</taxon>
        <taxon>Pseudomonadati</taxon>
        <taxon>Pseudomonadota</taxon>
        <taxon>Alphaproteobacteria</taxon>
        <taxon>Hyphomicrobiales</taxon>
        <taxon>Xanthobacteraceae</taxon>
        <taxon>Ancylobacter</taxon>
    </lineage>
</organism>
<keyword evidence="4" id="KW-0029">Amino-acid transport</keyword>
<keyword evidence="3 5" id="KW-0732">Signal</keyword>
<dbReference type="Proteomes" id="UP001203284">
    <property type="component" value="Unassembled WGS sequence"/>
</dbReference>
<dbReference type="PRINTS" id="PR00337">
    <property type="entry name" value="LEUILEVALBP"/>
</dbReference>